<dbReference type="Proteomes" id="UP001165960">
    <property type="component" value="Unassembled WGS sequence"/>
</dbReference>
<gene>
    <name evidence="1" type="ORF">DSO57_1039031</name>
</gene>
<proteinExistence type="predicted"/>
<organism evidence="1 2">
    <name type="scientific">Entomophthora muscae</name>
    <dbReference type="NCBI Taxonomy" id="34485"/>
    <lineage>
        <taxon>Eukaryota</taxon>
        <taxon>Fungi</taxon>
        <taxon>Fungi incertae sedis</taxon>
        <taxon>Zoopagomycota</taxon>
        <taxon>Entomophthoromycotina</taxon>
        <taxon>Entomophthoromycetes</taxon>
        <taxon>Entomophthorales</taxon>
        <taxon>Entomophthoraceae</taxon>
        <taxon>Entomophthora</taxon>
    </lineage>
</organism>
<evidence type="ECO:0000313" key="1">
    <source>
        <dbReference type="EMBL" id="KAJ9071231.1"/>
    </source>
</evidence>
<evidence type="ECO:0000313" key="2">
    <source>
        <dbReference type="Proteomes" id="UP001165960"/>
    </source>
</evidence>
<sequence length="272" mass="28512">MTKLFAFKSRSTVNLGLHSGAASGNLGLVKFALDNGQAIDSVVNGLLPIHAACAGGHTLVAKYLIERGADVNARRRPRRLSGSLLTSRSSEDLGSSALHFAAANGNVELIHLLLSKGANAGVVDKYGSTPLSIALAKRNMGAATLLQQQLLSSHSTPSLISTQLLPYPKKAALSRSAPSLEAANSCPEEGSESEDDIEVCSTTLTIPNHNRRSSVPEFPAEPTPSSSPPVEKPKSFRNFFRLYHKTSSSSTISSCSSAHSLSTSPAHPSSVA</sequence>
<protein>
    <submittedName>
        <fullName evidence="1">Uncharacterized protein</fullName>
    </submittedName>
</protein>
<accession>A0ACC2T9U1</accession>
<keyword evidence="2" id="KW-1185">Reference proteome</keyword>
<comment type="caution">
    <text evidence="1">The sequence shown here is derived from an EMBL/GenBank/DDBJ whole genome shotgun (WGS) entry which is preliminary data.</text>
</comment>
<dbReference type="EMBL" id="QTSX02003414">
    <property type="protein sequence ID" value="KAJ9071231.1"/>
    <property type="molecule type" value="Genomic_DNA"/>
</dbReference>
<reference evidence="1" key="1">
    <citation type="submission" date="2022-04" db="EMBL/GenBank/DDBJ databases">
        <title>Genome of the entomopathogenic fungus Entomophthora muscae.</title>
        <authorList>
            <person name="Elya C."/>
            <person name="Lovett B.R."/>
            <person name="Lee E."/>
            <person name="Macias A.M."/>
            <person name="Hajek A.E."/>
            <person name="De Bivort B.L."/>
            <person name="Kasson M.T."/>
            <person name="De Fine Licht H.H."/>
            <person name="Stajich J.E."/>
        </authorList>
    </citation>
    <scope>NUCLEOTIDE SEQUENCE</scope>
    <source>
        <strain evidence="1">Berkeley</strain>
    </source>
</reference>
<name>A0ACC2T9U1_9FUNG</name>